<protein>
    <submittedName>
        <fullName evidence="1">Uncharacterized protein</fullName>
    </submittedName>
</protein>
<gene>
    <name evidence="1" type="ORF">HOLDEFILI_00429</name>
</gene>
<accession>B9Y3Q1</accession>
<reference evidence="1 2" key="2">
    <citation type="submission" date="2009-02" db="EMBL/GenBank/DDBJ databases">
        <title>Draft genome sequence of Holdemania filiformis DSM 12042.</title>
        <authorList>
            <person name="Sudarsanam P."/>
            <person name="Ley R."/>
            <person name="Guruge J."/>
            <person name="Turnbaugh P.J."/>
            <person name="Mahowald M."/>
            <person name="Liep D."/>
            <person name="Gordon J."/>
        </authorList>
    </citation>
    <scope>NUCLEOTIDE SEQUENCE [LARGE SCALE GENOMIC DNA]</scope>
    <source>
        <strain evidence="1 2">DSM 12042</strain>
    </source>
</reference>
<proteinExistence type="predicted"/>
<dbReference type="AlphaFoldDB" id="B9Y3Q1"/>
<evidence type="ECO:0000313" key="1">
    <source>
        <dbReference type="EMBL" id="EEF69401.1"/>
    </source>
</evidence>
<comment type="caution">
    <text evidence="1">The sequence shown here is derived from an EMBL/GenBank/DDBJ whole genome shotgun (WGS) entry which is preliminary data.</text>
</comment>
<reference evidence="1 2" key="1">
    <citation type="submission" date="2008-12" db="EMBL/GenBank/DDBJ databases">
        <authorList>
            <person name="Fulton L."/>
            <person name="Clifton S."/>
            <person name="Fulton B."/>
            <person name="Xu J."/>
            <person name="Minx P."/>
            <person name="Pepin K.H."/>
            <person name="Johnson M."/>
            <person name="Bhonagiri V."/>
            <person name="Nash W.E."/>
            <person name="Mardis E.R."/>
            <person name="Wilson R.K."/>
        </authorList>
    </citation>
    <scope>NUCLEOTIDE SEQUENCE [LARGE SCALE GENOMIC DNA]</scope>
    <source>
        <strain evidence="1 2">DSM 12042</strain>
    </source>
</reference>
<organism evidence="1 2">
    <name type="scientific">Holdemania filiformis DSM 12042</name>
    <dbReference type="NCBI Taxonomy" id="545696"/>
    <lineage>
        <taxon>Bacteria</taxon>
        <taxon>Bacillati</taxon>
        <taxon>Bacillota</taxon>
        <taxon>Erysipelotrichia</taxon>
        <taxon>Erysipelotrichales</taxon>
        <taxon>Erysipelotrichaceae</taxon>
        <taxon>Holdemania</taxon>
    </lineage>
</organism>
<dbReference type="Proteomes" id="UP000005950">
    <property type="component" value="Unassembled WGS sequence"/>
</dbReference>
<evidence type="ECO:0000313" key="2">
    <source>
        <dbReference type="Proteomes" id="UP000005950"/>
    </source>
</evidence>
<dbReference type="EMBL" id="ACCF01000028">
    <property type="protein sequence ID" value="EEF69401.1"/>
    <property type="molecule type" value="Genomic_DNA"/>
</dbReference>
<dbReference type="HOGENOM" id="CLU_3168948_0_0_9"/>
<sequence length="47" mass="5347">MKGEAAIGFQPGRIMKFFGYSASRLSKQEVWQCKKNGLKTICFFSNI</sequence>
<name>B9Y3Q1_9FIRM</name>